<comment type="caution">
    <text evidence="1">The sequence shown here is derived from an EMBL/GenBank/DDBJ whole genome shotgun (WGS) entry which is preliminary data.</text>
</comment>
<keyword evidence="2" id="KW-1185">Reference proteome</keyword>
<dbReference type="EMBL" id="PYWX01000070">
    <property type="protein sequence ID" value="PTC22303.1"/>
    <property type="molecule type" value="Genomic_DNA"/>
</dbReference>
<sequence length="76" mass="8709">MQEVAGFLHRLRRLGDLLWVKRLADSRFVRHQLIHQQYAQPELSATRPPQGEDNVEMFGGAAMKFADAYPLLKKCG</sequence>
<name>A0A2T4FFV3_9PSED</name>
<organism evidence="1 2">
    <name type="scientific">Pseudomonas palleroniana</name>
    <dbReference type="NCBI Taxonomy" id="191390"/>
    <lineage>
        <taxon>Bacteria</taxon>
        <taxon>Pseudomonadati</taxon>
        <taxon>Pseudomonadota</taxon>
        <taxon>Gammaproteobacteria</taxon>
        <taxon>Pseudomonadales</taxon>
        <taxon>Pseudomonadaceae</taxon>
        <taxon>Pseudomonas</taxon>
    </lineage>
</organism>
<evidence type="ECO:0000313" key="2">
    <source>
        <dbReference type="Proteomes" id="UP000240476"/>
    </source>
</evidence>
<accession>A0A2T4FFV3</accession>
<protein>
    <submittedName>
        <fullName evidence="1">Uncharacterized protein</fullName>
    </submittedName>
</protein>
<evidence type="ECO:0000313" key="1">
    <source>
        <dbReference type="EMBL" id="PTC22303.1"/>
    </source>
</evidence>
<dbReference type="AlphaFoldDB" id="A0A2T4FFV3"/>
<dbReference type="Proteomes" id="UP000240476">
    <property type="component" value="Unassembled WGS sequence"/>
</dbReference>
<reference evidence="1 2" key="1">
    <citation type="submission" date="2018-03" db="EMBL/GenBank/DDBJ databases">
        <title>Draft genome sequence of the type strain of Pseudomonas palleroniana LMG 23076, isolated from rice in Cameroon.</title>
        <authorList>
            <person name="Tambong J.T."/>
        </authorList>
    </citation>
    <scope>NUCLEOTIDE SEQUENCE [LARGE SCALE GENOMIC DNA]</scope>
    <source>
        <strain evidence="1 2">LMG 23076</strain>
    </source>
</reference>
<proteinExistence type="predicted"/>
<gene>
    <name evidence="1" type="ORF">C9383_24185</name>
</gene>